<feature type="domain" description="AsmA" evidence="3">
    <location>
        <begin position="895"/>
        <end position="1268"/>
    </location>
</feature>
<reference evidence="4 5" key="2">
    <citation type="submission" date="2019-01" db="EMBL/GenBank/DDBJ databases">
        <title>Motilimonas pumilus sp. nov., isolated from the gut of sea cucumber (Apostichopus japonicus).</title>
        <authorList>
            <person name="Wang F.-Q."/>
            <person name="Ren L.-H."/>
            <person name="Lin Y.-W."/>
            <person name="Sun G.-H."/>
            <person name="Du Z.-J."/>
            <person name="Zhao J.-X."/>
            <person name="Liu X.-J."/>
            <person name="Liu L.-J."/>
        </authorList>
    </citation>
    <scope>NUCLEOTIDE SEQUENCE [LARGE SCALE GENOMIC DNA]</scope>
    <source>
        <strain evidence="4 5">PLHSC7-2</strain>
    </source>
</reference>
<keyword evidence="5" id="KW-1185">Reference proteome</keyword>
<sequence>MKPDFCQLNTDAAANQNSPQQPTQANNAGPRGLLSALMYLGFGLLACFLLIVLIQPRISLNIVHQQVEQAGEQALGRELTMAGDTFLKLGLSPTLELNDITIANADSFEGDFAHLAHASLQVHLLPLLKQRIAVGHVDIANMTLNLQRYDDINNWTFAMAQQGKLEPSQTNTEAESEVTAKASRWKLQQVDGLTIKALVVNQQVDEQTPLQYQIDHLHLAALSGEGLSLQGQGAFAGIPYQLRANAQVIKDQIAYQTEVTIGAAVLSLNGDFNKQTRLGDSELSLHVPSVQHLPPAMATSMGPLLPIKASAQLQTQRGLAQLTVSQLDFAGTHMEGLLDVNIQQLPYQIGGHLNADIINIGHWLDQDTEDDNFAQPVAPDKSAITAGPLVQAKARKQQQLARQEQAQIIALINQTMAKLDVNLAFSLEQLIGLDVAVNDAELALKLKNNQLNAPLRLSLAQVPFNGELEVKAKEKQLQATLNLATQDSEVGQLGQWLLGVEGVAGKVEQAQLSVSTRGRHLAQLLKRTRLTFDLYQGHLVYPGQQPVSLELSQAKLAMGFHRATIMTMEGRLMALPFSLNVMADAPKQLQKNEPWQVKIDFKGPETEVKLVGAAADKSMQDSELSLHAKVNRLGAIAPWLNINPDSEEPLEMSGVLRLSQGQWQFDLPQMLVGKSKGELAFKFTPQQTAKVAAVTSQGATTNTHLALETKLKTLDLPGLKKLAPAAIDAADKDVAQAEKSSSDGVGLALSMPILPSKVRIMDADIGLHIERILLAKHHVDNLIIKGKIEDGWLTQTPFSFAVSGNRFAGDMSLDLRTEKPAFKLDLTANKPRLGQVLNDLGVVDDLSLDLNKMALTASFEGANVAQILASMQIKAGLYGGQWTLTDSNTGAQAEIKLFQGELTANKTAPLWLNLNGQLKQQDFNLDLRTASIAEIAKKPQLVPLNMSAKLAGIVLTASSQVALPINKHNLNLALEASMPNLQELNKFSAIELPPYGPIALSGRFKTTPQGYFIEQLDLAVAQSELSGQIGLTTASAKPQFSLALTAPSIQLNDFKAQGWSLFGHDGDSDEHDADKPAQSSPPKDAQQNEPGNAILSPQSLQQFDAKVAINVEKVLSGQDPLGDGHLRFKLANGKAELQGLNLNIPGGQLEVKGHLFYQGEQANTWLNAEVENFEYGVMAHRIDPKSTISGSISLDVDLNAKGSDPKVMMESATGHFHVQVVPRQIRANIFDIWAVSLVSTILPKVVPEKKSDINCIVGRFNFEQGMINEDIILADTSNMQVFAQTQINLATKDLRVRATPRAKTAQLFSLETPIEVSGNIDDFKIKVASGDLFETSYRFITSPLVAPLKWIADAPVNKSGQPQCQLAWQGKLKQSGRKKAKVKQD</sequence>
<keyword evidence="2" id="KW-0472">Membrane</keyword>
<name>A0A418YF48_9GAMM</name>
<dbReference type="InterPro" id="IPR052894">
    <property type="entry name" value="AsmA-related"/>
</dbReference>
<feature type="domain" description="AsmA" evidence="3">
    <location>
        <begin position="37"/>
        <end position="280"/>
    </location>
</feature>
<dbReference type="EMBL" id="QZCH01000011">
    <property type="protein sequence ID" value="RJG47755.1"/>
    <property type="molecule type" value="Genomic_DNA"/>
</dbReference>
<dbReference type="GO" id="GO:0005886">
    <property type="term" value="C:plasma membrane"/>
    <property type="evidence" value="ECO:0007669"/>
    <property type="project" value="TreeGrafter"/>
</dbReference>
<reference evidence="4 5" key="1">
    <citation type="submission" date="2018-09" db="EMBL/GenBank/DDBJ databases">
        <authorList>
            <person name="Wang F."/>
        </authorList>
    </citation>
    <scope>NUCLEOTIDE SEQUENCE [LARGE SCALE GENOMIC DNA]</scope>
    <source>
        <strain evidence="4 5">PLHSC7-2</strain>
    </source>
</reference>
<dbReference type="RefSeq" id="WP_119910639.1">
    <property type="nucleotide sequence ID" value="NZ_QZCH01000011.1"/>
</dbReference>
<evidence type="ECO:0000256" key="2">
    <source>
        <dbReference type="SAM" id="Phobius"/>
    </source>
</evidence>
<protein>
    <submittedName>
        <fullName evidence="4">AsmA family protein</fullName>
    </submittedName>
</protein>
<dbReference type="GO" id="GO:0090313">
    <property type="term" value="P:regulation of protein targeting to membrane"/>
    <property type="evidence" value="ECO:0007669"/>
    <property type="project" value="TreeGrafter"/>
</dbReference>
<proteinExistence type="predicted"/>
<evidence type="ECO:0000313" key="4">
    <source>
        <dbReference type="EMBL" id="RJG47755.1"/>
    </source>
</evidence>
<dbReference type="InterPro" id="IPR007844">
    <property type="entry name" value="AsmA"/>
</dbReference>
<dbReference type="Pfam" id="PF05170">
    <property type="entry name" value="AsmA"/>
    <property type="match status" value="2"/>
</dbReference>
<feature type="compositionally biased region" description="Polar residues" evidence="1">
    <location>
        <begin position="1077"/>
        <end position="1093"/>
    </location>
</feature>
<feature type="transmembrane region" description="Helical" evidence="2">
    <location>
        <begin position="33"/>
        <end position="54"/>
    </location>
</feature>
<dbReference type="OrthoDB" id="5897244at2"/>
<evidence type="ECO:0000256" key="1">
    <source>
        <dbReference type="SAM" id="MobiDB-lite"/>
    </source>
</evidence>
<accession>A0A418YF48</accession>
<evidence type="ECO:0000313" key="5">
    <source>
        <dbReference type="Proteomes" id="UP000283255"/>
    </source>
</evidence>
<evidence type="ECO:0000259" key="3">
    <source>
        <dbReference type="Pfam" id="PF05170"/>
    </source>
</evidence>
<gene>
    <name evidence="4" type="ORF">D1Z90_10160</name>
</gene>
<comment type="caution">
    <text evidence="4">The sequence shown here is derived from an EMBL/GenBank/DDBJ whole genome shotgun (WGS) entry which is preliminary data.</text>
</comment>
<dbReference type="Proteomes" id="UP000283255">
    <property type="component" value="Unassembled WGS sequence"/>
</dbReference>
<keyword evidence="2" id="KW-1133">Transmembrane helix</keyword>
<dbReference type="PANTHER" id="PTHR30441:SF8">
    <property type="entry name" value="DUF748 DOMAIN-CONTAINING PROTEIN"/>
    <property type="match status" value="1"/>
</dbReference>
<organism evidence="4 5">
    <name type="scientific">Motilimonas pumila</name>
    <dbReference type="NCBI Taxonomy" id="2303987"/>
    <lineage>
        <taxon>Bacteria</taxon>
        <taxon>Pseudomonadati</taxon>
        <taxon>Pseudomonadota</taxon>
        <taxon>Gammaproteobacteria</taxon>
        <taxon>Alteromonadales</taxon>
        <taxon>Alteromonadales genera incertae sedis</taxon>
        <taxon>Motilimonas</taxon>
    </lineage>
</organism>
<keyword evidence="2" id="KW-0812">Transmembrane</keyword>
<feature type="region of interest" description="Disordered" evidence="1">
    <location>
        <begin position="1060"/>
        <end position="1093"/>
    </location>
</feature>
<dbReference type="PANTHER" id="PTHR30441">
    <property type="entry name" value="DUF748 DOMAIN-CONTAINING PROTEIN"/>
    <property type="match status" value="1"/>
</dbReference>